<protein>
    <submittedName>
        <fullName evidence="1">Uncharacterized protein</fullName>
    </submittedName>
</protein>
<dbReference type="EMBL" id="CP064654">
    <property type="protein sequence ID" value="QPC99513.1"/>
    <property type="molecule type" value="Genomic_DNA"/>
</dbReference>
<evidence type="ECO:0000313" key="1">
    <source>
        <dbReference type="EMBL" id="QPC99513.1"/>
    </source>
</evidence>
<dbReference type="AlphaFoldDB" id="A0A7S8IT18"/>
<proteinExistence type="predicted"/>
<name>A0A7S8IT18_9SPHN</name>
<keyword evidence="2" id="KW-1185">Reference proteome</keyword>
<evidence type="ECO:0000313" key="2">
    <source>
        <dbReference type="Proteomes" id="UP000594459"/>
    </source>
</evidence>
<reference evidence="1 2" key="1">
    <citation type="submission" date="2020-11" db="EMBL/GenBank/DDBJ databases">
        <title>The genome sequence of Erythrobacter sp. 6D36.</title>
        <authorList>
            <person name="Liu Y."/>
        </authorList>
    </citation>
    <scope>NUCLEOTIDE SEQUENCE [LARGE SCALE GENOMIC DNA]</scope>
    <source>
        <strain evidence="1 2">6D36</strain>
    </source>
</reference>
<organism evidence="1 2">
    <name type="scientific">Qipengyuania soli</name>
    <dbReference type="NCBI Taxonomy" id="2782568"/>
    <lineage>
        <taxon>Bacteria</taxon>
        <taxon>Pseudomonadati</taxon>
        <taxon>Pseudomonadota</taxon>
        <taxon>Alphaproteobacteria</taxon>
        <taxon>Sphingomonadales</taxon>
        <taxon>Erythrobacteraceae</taxon>
        <taxon>Qipengyuania</taxon>
    </lineage>
</organism>
<dbReference type="KEGG" id="qso:IRL76_02780"/>
<dbReference type="Proteomes" id="UP000594459">
    <property type="component" value="Chromosome"/>
</dbReference>
<dbReference type="RefSeq" id="WP_200982948.1">
    <property type="nucleotide sequence ID" value="NZ_CP064654.1"/>
</dbReference>
<gene>
    <name evidence="1" type="ORF">IRL76_02780</name>
</gene>
<accession>A0A7S8IT18</accession>
<sequence>MKRVLLVIVVLLIAGGAVWFFTGGPERVARQRIESELVARGLPQPMAECMATRMSEQLSIAQLRKLEALKPEAGEADVPMTVAGVLERVRRVGDPEVVEVTATSAAICAFGGI</sequence>